<dbReference type="InterPro" id="IPR004960">
    <property type="entry name" value="LipA_acyltrans"/>
</dbReference>
<keyword evidence="4 7" id="KW-0808">Transferase</keyword>
<dbReference type="NCBIfam" id="NF006432">
    <property type="entry name" value="PRK08706.1"/>
    <property type="match status" value="1"/>
</dbReference>
<dbReference type="EMBL" id="RBID01000001">
    <property type="protein sequence ID" value="RKQ63096.1"/>
    <property type="molecule type" value="Genomic_DNA"/>
</dbReference>
<protein>
    <submittedName>
        <fullName evidence="7">KDO2-lipid IV(A) lauroyltransferase</fullName>
    </submittedName>
</protein>
<organism evidence="7 8">
    <name type="scientific">Vogesella indigofera</name>
    <name type="common">Pseudomonas indigofera</name>
    <dbReference type="NCBI Taxonomy" id="45465"/>
    <lineage>
        <taxon>Bacteria</taxon>
        <taxon>Pseudomonadati</taxon>
        <taxon>Pseudomonadota</taxon>
        <taxon>Betaproteobacteria</taxon>
        <taxon>Neisseriales</taxon>
        <taxon>Chromobacteriaceae</taxon>
        <taxon>Vogesella</taxon>
    </lineage>
</organism>
<dbReference type="Proteomes" id="UP000279384">
    <property type="component" value="Unassembled WGS sequence"/>
</dbReference>
<keyword evidence="2" id="KW-1003">Cell membrane</keyword>
<dbReference type="GO" id="GO:0016746">
    <property type="term" value="F:acyltransferase activity"/>
    <property type="evidence" value="ECO:0007669"/>
    <property type="project" value="UniProtKB-KW"/>
</dbReference>
<name>A0A495BNV9_VOGIN</name>
<evidence type="ECO:0000313" key="7">
    <source>
        <dbReference type="EMBL" id="RKQ63096.1"/>
    </source>
</evidence>
<keyword evidence="6" id="KW-0012">Acyltransferase</keyword>
<reference evidence="7 8" key="1">
    <citation type="submission" date="2018-10" db="EMBL/GenBank/DDBJ databases">
        <title>Genomic Encyclopedia of Type Strains, Phase IV (KMG-IV): sequencing the most valuable type-strain genomes for metagenomic binning, comparative biology and taxonomic classification.</title>
        <authorList>
            <person name="Goeker M."/>
        </authorList>
    </citation>
    <scope>NUCLEOTIDE SEQUENCE [LARGE SCALE GENOMIC DNA]</scope>
    <source>
        <strain evidence="7 8">DSM 3303</strain>
    </source>
</reference>
<gene>
    <name evidence="7" type="ORF">C8E02_0112</name>
</gene>
<dbReference type="GO" id="GO:0005886">
    <property type="term" value="C:plasma membrane"/>
    <property type="evidence" value="ECO:0007669"/>
    <property type="project" value="UniProtKB-SubCell"/>
</dbReference>
<dbReference type="Pfam" id="PF03279">
    <property type="entry name" value="Lip_A_acyltrans"/>
    <property type="match status" value="1"/>
</dbReference>
<dbReference type="GO" id="GO:0009247">
    <property type="term" value="P:glycolipid biosynthetic process"/>
    <property type="evidence" value="ECO:0007669"/>
    <property type="project" value="UniProtKB-ARBA"/>
</dbReference>
<evidence type="ECO:0000256" key="5">
    <source>
        <dbReference type="ARBA" id="ARBA00023136"/>
    </source>
</evidence>
<accession>A0A495BNV9</accession>
<dbReference type="PANTHER" id="PTHR30606">
    <property type="entry name" value="LIPID A BIOSYNTHESIS LAUROYL ACYLTRANSFERASE"/>
    <property type="match status" value="1"/>
</dbReference>
<keyword evidence="5" id="KW-0472">Membrane</keyword>
<dbReference type="PIRSF" id="PIRSF026649">
    <property type="entry name" value="MsbB"/>
    <property type="match status" value="1"/>
</dbReference>
<keyword evidence="3" id="KW-0997">Cell inner membrane</keyword>
<comment type="caution">
    <text evidence="7">The sequence shown here is derived from an EMBL/GenBank/DDBJ whole genome shotgun (WGS) entry which is preliminary data.</text>
</comment>
<proteinExistence type="predicted"/>
<sequence>MKFALALLWLIRLLPLPVIHALAWGLGQLAYLLARERRRVGLINLRLCFPDMGLTQRRRLIRRHFVEMMKLVLEYGIVWWSSPQRLRQLVEVRGLEHITRLREAGEDVVLFYPHFVAFEICALRLNLEVPLVSVYSHQKNKILDAQFYQGRNRFDNAYIVSRQESLRSIIKAMRKEHTPFLYLPDQDFGPRDAIFVKFFATDAATITGLSRIASIAKARVVPAIARREGARFVLDIHPPLDNFPSDNLEADTRRMNAFLEQRILEAPEQYFWLHKRFKTRPQGQARFY</sequence>
<dbReference type="CDD" id="cd07984">
    <property type="entry name" value="LPLAT_LABLAT-like"/>
    <property type="match status" value="1"/>
</dbReference>
<evidence type="ECO:0000256" key="1">
    <source>
        <dbReference type="ARBA" id="ARBA00004533"/>
    </source>
</evidence>
<evidence type="ECO:0000256" key="6">
    <source>
        <dbReference type="ARBA" id="ARBA00023315"/>
    </source>
</evidence>
<evidence type="ECO:0000256" key="2">
    <source>
        <dbReference type="ARBA" id="ARBA00022475"/>
    </source>
</evidence>
<evidence type="ECO:0000256" key="3">
    <source>
        <dbReference type="ARBA" id="ARBA00022519"/>
    </source>
</evidence>
<dbReference type="AlphaFoldDB" id="A0A495BNV9"/>
<evidence type="ECO:0000313" key="8">
    <source>
        <dbReference type="Proteomes" id="UP000279384"/>
    </source>
</evidence>
<evidence type="ECO:0000256" key="4">
    <source>
        <dbReference type="ARBA" id="ARBA00022679"/>
    </source>
</evidence>
<dbReference type="PANTHER" id="PTHR30606:SF9">
    <property type="entry name" value="LIPID A BIOSYNTHESIS LAUROYLTRANSFERASE"/>
    <property type="match status" value="1"/>
</dbReference>
<comment type="subcellular location">
    <subcellularLocation>
        <location evidence="1">Cell inner membrane</location>
    </subcellularLocation>
</comment>